<keyword evidence="3" id="KW-1185">Reference proteome</keyword>
<dbReference type="InterPro" id="IPR011990">
    <property type="entry name" value="TPR-like_helical_dom_sf"/>
</dbReference>
<dbReference type="PANTHER" id="PTHR11102:SF160">
    <property type="entry name" value="ERAD-ASSOCIATED E3 UBIQUITIN-PROTEIN LIGASE COMPONENT HRD3"/>
    <property type="match status" value="1"/>
</dbReference>
<dbReference type="PANTHER" id="PTHR11102">
    <property type="entry name" value="SEL-1-LIKE PROTEIN"/>
    <property type="match status" value="1"/>
</dbReference>
<dbReference type="InterPro" id="IPR050767">
    <property type="entry name" value="Sel1_AlgK"/>
</dbReference>
<dbReference type="Gene3D" id="1.25.40.10">
    <property type="entry name" value="Tetratricopeptide repeat domain"/>
    <property type="match status" value="1"/>
</dbReference>
<dbReference type="SMART" id="SM00671">
    <property type="entry name" value="SEL1"/>
    <property type="match status" value="2"/>
</dbReference>
<protein>
    <recommendedName>
        <fullName evidence="4">Sel1 repeat family protein</fullName>
    </recommendedName>
</protein>
<sequence length="479" mass="51557">MRHWLLLFALFTAPAVAGDDLDAMNAASQAWDRYAQLGSRDDPAAADLLAGSTLRHYGFLRDAALVASAEQVRRLPLSDRVFVYVLRAKLDGDRLAALDDRDIARLCVREGWCGVASPAPGEAVSQLSHVTLIASDRAVGELGPPTGTQFQFGPELAREAGAWKVMAETLALDESTGIQHEITRSGMSETQMLQFIVARLAGGEGDAPPLAVLDRPLRDDATARTRLNETWPRYEDGYRARVTALEKKAADGDSLAQFALGSLLYSGALPAIAPKDSVRALQLLEQASDAGNAQAAAAVIQALTQDYTPAKGKPVPADTVAKLARHTRRAAEGGVGPAMAHLGGLIFNGAGGNGRDCQQAEEWSARAEDAGVTGARNDRVWFLATCPIAAQRDPKRAMALAGHMIAQADTLSYAELDTVAAALAANGRFDEAVHYQQRAIAGLPQEATDTRRRMRQRLAVYQRRHDWVQDYNAYEQPVL</sequence>
<reference evidence="3" key="1">
    <citation type="journal article" date="2019" name="Int. J. Syst. Evol. Microbiol.">
        <title>The Global Catalogue of Microorganisms (GCM) 10K type strain sequencing project: providing services to taxonomists for standard genome sequencing and annotation.</title>
        <authorList>
            <consortium name="The Broad Institute Genomics Platform"/>
            <consortium name="The Broad Institute Genome Sequencing Center for Infectious Disease"/>
            <person name="Wu L."/>
            <person name="Ma J."/>
        </authorList>
    </citation>
    <scope>NUCLEOTIDE SEQUENCE [LARGE SCALE GENOMIC DNA]</scope>
    <source>
        <strain evidence="3">KCTC 42875</strain>
    </source>
</reference>
<name>A0ABV7RLV1_9GAMM</name>
<evidence type="ECO:0000313" key="2">
    <source>
        <dbReference type="EMBL" id="MFC3550609.1"/>
    </source>
</evidence>
<organism evidence="2 3">
    <name type="scientific">Lysobacter cavernae</name>
    <dbReference type="NCBI Taxonomy" id="1685901"/>
    <lineage>
        <taxon>Bacteria</taxon>
        <taxon>Pseudomonadati</taxon>
        <taxon>Pseudomonadota</taxon>
        <taxon>Gammaproteobacteria</taxon>
        <taxon>Lysobacterales</taxon>
        <taxon>Lysobacteraceae</taxon>
        <taxon>Lysobacter</taxon>
    </lineage>
</organism>
<feature type="signal peptide" evidence="1">
    <location>
        <begin position="1"/>
        <end position="17"/>
    </location>
</feature>
<proteinExistence type="predicted"/>
<accession>A0ABV7RLV1</accession>
<gene>
    <name evidence="2" type="ORF">ACFOLC_06220</name>
</gene>
<evidence type="ECO:0008006" key="4">
    <source>
        <dbReference type="Google" id="ProtNLM"/>
    </source>
</evidence>
<feature type="chain" id="PRO_5046084478" description="Sel1 repeat family protein" evidence="1">
    <location>
        <begin position="18"/>
        <end position="479"/>
    </location>
</feature>
<comment type="caution">
    <text evidence="2">The sequence shown here is derived from an EMBL/GenBank/DDBJ whole genome shotgun (WGS) entry which is preliminary data.</text>
</comment>
<keyword evidence="1" id="KW-0732">Signal</keyword>
<dbReference type="Proteomes" id="UP001595740">
    <property type="component" value="Unassembled WGS sequence"/>
</dbReference>
<dbReference type="SUPFAM" id="SSF81901">
    <property type="entry name" value="HCP-like"/>
    <property type="match status" value="1"/>
</dbReference>
<evidence type="ECO:0000256" key="1">
    <source>
        <dbReference type="SAM" id="SignalP"/>
    </source>
</evidence>
<evidence type="ECO:0000313" key="3">
    <source>
        <dbReference type="Proteomes" id="UP001595740"/>
    </source>
</evidence>
<dbReference type="EMBL" id="JBHRXK010000002">
    <property type="protein sequence ID" value="MFC3550609.1"/>
    <property type="molecule type" value="Genomic_DNA"/>
</dbReference>
<dbReference type="InterPro" id="IPR006597">
    <property type="entry name" value="Sel1-like"/>
</dbReference>
<dbReference type="RefSeq" id="WP_386758356.1">
    <property type="nucleotide sequence ID" value="NZ_JBHRXK010000002.1"/>
</dbReference>